<evidence type="ECO:0000313" key="2">
    <source>
        <dbReference type="EMBL" id="QCP49188.1"/>
    </source>
</evidence>
<dbReference type="Proteomes" id="UP000298656">
    <property type="component" value="Chromosome 1"/>
</dbReference>
<reference evidence="2 3" key="1">
    <citation type="submission" date="2019-05" db="EMBL/GenBank/DDBJ databases">
        <title>Burkholderia sp. DHOD12, isolated from subtropical forest soil.</title>
        <authorList>
            <person name="Gao Z.-H."/>
            <person name="Qiu L.-H."/>
        </authorList>
    </citation>
    <scope>NUCLEOTIDE SEQUENCE [LARGE SCALE GENOMIC DNA]</scope>
    <source>
        <strain evidence="2 3">DHOD12</strain>
    </source>
</reference>
<dbReference type="InterPro" id="IPR013096">
    <property type="entry name" value="Cupin_2"/>
</dbReference>
<dbReference type="RefSeq" id="WP_137332019.1">
    <property type="nucleotide sequence ID" value="NZ_CP040077.1"/>
</dbReference>
<gene>
    <name evidence="2" type="ORF">FAZ95_08365</name>
</gene>
<organism evidence="2 3">
    <name type="scientific">Trinickia violacea</name>
    <dbReference type="NCBI Taxonomy" id="2571746"/>
    <lineage>
        <taxon>Bacteria</taxon>
        <taxon>Pseudomonadati</taxon>
        <taxon>Pseudomonadota</taxon>
        <taxon>Betaproteobacteria</taxon>
        <taxon>Burkholderiales</taxon>
        <taxon>Burkholderiaceae</taxon>
        <taxon>Trinickia</taxon>
    </lineage>
</organism>
<dbReference type="Pfam" id="PF07883">
    <property type="entry name" value="Cupin_2"/>
    <property type="match status" value="1"/>
</dbReference>
<dbReference type="Gene3D" id="2.60.120.10">
    <property type="entry name" value="Jelly Rolls"/>
    <property type="match status" value="1"/>
</dbReference>
<dbReference type="SUPFAM" id="SSF51182">
    <property type="entry name" value="RmlC-like cupins"/>
    <property type="match status" value="1"/>
</dbReference>
<protein>
    <submittedName>
        <fullName evidence="2">Cupin domain-containing protein</fullName>
    </submittedName>
</protein>
<proteinExistence type="predicted"/>
<sequence length="98" mass="10360">MSLIDFDTFAASLPDAWKSSIVGHVGPARIKVLKMDEQAYGEETHDYNEALIVASGELRLQVAGETILVGAGQMYLAEAGVPHAVLPGSHGTLVIVDV</sequence>
<evidence type="ECO:0000313" key="3">
    <source>
        <dbReference type="Proteomes" id="UP000298656"/>
    </source>
</evidence>
<name>A0A4P8IK22_9BURK</name>
<dbReference type="EMBL" id="CP040077">
    <property type="protein sequence ID" value="QCP49188.1"/>
    <property type="molecule type" value="Genomic_DNA"/>
</dbReference>
<keyword evidence="3" id="KW-1185">Reference proteome</keyword>
<accession>A0A4P8IK22</accession>
<evidence type="ECO:0000259" key="1">
    <source>
        <dbReference type="Pfam" id="PF07883"/>
    </source>
</evidence>
<dbReference type="KEGG" id="tvl:FAZ95_08365"/>
<dbReference type="InterPro" id="IPR014710">
    <property type="entry name" value="RmlC-like_jellyroll"/>
</dbReference>
<feature type="domain" description="Cupin type-2" evidence="1">
    <location>
        <begin position="41"/>
        <end position="97"/>
    </location>
</feature>
<dbReference type="InterPro" id="IPR011051">
    <property type="entry name" value="RmlC_Cupin_sf"/>
</dbReference>
<dbReference type="AlphaFoldDB" id="A0A4P8IK22"/>
<dbReference type="OrthoDB" id="9794183at2"/>